<dbReference type="InterPro" id="IPR052176">
    <property type="entry name" value="Glycosyl_Hydrlase_43_Enz"/>
</dbReference>
<dbReference type="OrthoDB" id="9801455at2"/>
<keyword evidence="4 8" id="KW-0378">Hydrolase</keyword>
<dbReference type="Pfam" id="PF04616">
    <property type="entry name" value="Glyco_hydro_43"/>
    <property type="match status" value="1"/>
</dbReference>
<feature type="signal peptide" evidence="9">
    <location>
        <begin position="1"/>
        <end position="23"/>
    </location>
</feature>
<evidence type="ECO:0000256" key="2">
    <source>
        <dbReference type="ARBA" id="ARBA00022651"/>
    </source>
</evidence>
<proteinExistence type="inferred from homology"/>
<evidence type="ECO:0000313" key="12">
    <source>
        <dbReference type="Proteomes" id="UP000286268"/>
    </source>
</evidence>
<feature type="site" description="Important for catalytic activity, responsible for pKa modulation of the active site Glu and correct orientation of both the proton donor and substrate" evidence="7">
    <location>
        <position position="223"/>
    </location>
</feature>
<dbReference type="InterPro" id="IPR006584">
    <property type="entry name" value="Cellulose-bd_IV"/>
</dbReference>
<dbReference type="PROSITE" id="PS51175">
    <property type="entry name" value="CBM6"/>
    <property type="match status" value="1"/>
</dbReference>
<evidence type="ECO:0000256" key="5">
    <source>
        <dbReference type="ARBA" id="ARBA00023277"/>
    </source>
</evidence>
<dbReference type="Gene3D" id="2.115.10.20">
    <property type="entry name" value="Glycosyl hydrolase domain, family 43"/>
    <property type="match status" value="1"/>
</dbReference>
<dbReference type="Gene3D" id="2.60.120.260">
    <property type="entry name" value="Galactose-binding domain-like"/>
    <property type="match status" value="1"/>
</dbReference>
<dbReference type="InterPro" id="IPR023296">
    <property type="entry name" value="Glyco_hydro_beta-prop_sf"/>
</dbReference>
<reference evidence="11 12" key="1">
    <citation type="submission" date="2018-01" db="EMBL/GenBank/DDBJ databases">
        <title>Genome Sequencing and Assembly of Anaerobacter polyendosporus strain CT4.</title>
        <authorList>
            <person name="Tachaapaikoon C."/>
            <person name="Sutheeworapong S."/>
            <person name="Jenjaroenpun P."/>
            <person name="Wongsurawat T."/>
            <person name="Nookeaw I."/>
            <person name="Cheawchanlertfa P."/>
            <person name="Kosugi A."/>
            <person name="Cheevadhanarak S."/>
            <person name="Ratanakhanokchai K."/>
        </authorList>
    </citation>
    <scope>NUCLEOTIDE SEQUENCE [LARGE SCALE GENOMIC DNA]</scope>
    <source>
        <strain evidence="11 12">CT4</strain>
    </source>
</reference>
<feature type="chain" id="PRO_5018536543" evidence="9">
    <location>
        <begin position="24"/>
        <end position="544"/>
    </location>
</feature>
<sequence length="544" mass="58904">MLNHSKLFLLTMSLIFSFSMSTAANNINLEKKLQDTAKPLLNSDNTKNTSINNKLLSEKSILANSTTTTSAIAKVPGYSNPLISHKFGADPCAMVYNGRVYVYMTSDQFEYDSNGNVVDNTYNKIQKITIISSNDMVNWTDHGEVQVAGSNGSAKWANHSWAPTAACKKINGKDKFFLYFANDASSIGVLTSDSPIGPWTDPIGKPIITNSTPGVNGVVWLFDPAVFVDDDGSAYLYFGGGIPGGNAPTQSQIANPKSSRVIKLSSDMIHTDGSASLIDAPFMFEDSGIHKYNGKYYYSYCSNFSGTHPAGSPAQGEIAYMVSNNPMGPFTYQGSILKNPGSFFGVGGNNHHSIFQFNNQWYITYHAQTLGKAMGITKGYRSPHINKLQYSSDGKIQNVNADMIGVPQTTNLNPYIRNEAETIGWNGGISTEICHASGGINLDVTNINNGDWIAVSKADFGQVPAKTFKANIASSVGGKIEIHLDTVDGAVVGTLNVGSTGGPQQWKEMQCTVSNITGVHNVFFKFVGNGTNNLFNIDYWQFLK</sequence>
<dbReference type="SUPFAM" id="SSF75005">
    <property type="entry name" value="Arabinanase/levansucrase/invertase"/>
    <property type="match status" value="1"/>
</dbReference>
<evidence type="ECO:0000256" key="9">
    <source>
        <dbReference type="SAM" id="SignalP"/>
    </source>
</evidence>
<dbReference type="SMART" id="SM00606">
    <property type="entry name" value="CBD_IV"/>
    <property type="match status" value="1"/>
</dbReference>
<evidence type="ECO:0000256" key="6">
    <source>
        <dbReference type="ARBA" id="ARBA00023295"/>
    </source>
</evidence>
<keyword evidence="3 9" id="KW-0732">Signal</keyword>
<dbReference type="InterPro" id="IPR008979">
    <property type="entry name" value="Galactose-bd-like_sf"/>
</dbReference>
<feature type="domain" description="CBM6" evidence="10">
    <location>
        <begin position="416"/>
        <end position="543"/>
    </location>
</feature>
<name>A0A3R5QYT8_9CLOT</name>
<dbReference type="EMBL" id="CP025746">
    <property type="protein sequence ID" value="QAA35389.1"/>
    <property type="molecule type" value="Genomic_DNA"/>
</dbReference>
<organism evidence="11 12">
    <name type="scientific">Clostridium manihotivorum</name>
    <dbReference type="NCBI Taxonomy" id="2320868"/>
    <lineage>
        <taxon>Bacteria</taxon>
        <taxon>Bacillati</taxon>
        <taxon>Bacillota</taxon>
        <taxon>Clostridia</taxon>
        <taxon>Eubacteriales</taxon>
        <taxon>Clostridiaceae</taxon>
        <taxon>Clostridium</taxon>
    </lineage>
</organism>
<dbReference type="GO" id="GO:0045493">
    <property type="term" value="P:xylan catabolic process"/>
    <property type="evidence" value="ECO:0007669"/>
    <property type="project" value="UniProtKB-KW"/>
</dbReference>
<evidence type="ECO:0000256" key="7">
    <source>
        <dbReference type="PIRSR" id="PIRSR606710-2"/>
    </source>
</evidence>
<evidence type="ECO:0000313" key="11">
    <source>
        <dbReference type="EMBL" id="QAA35389.1"/>
    </source>
</evidence>
<dbReference type="CDD" id="cd09003">
    <property type="entry name" value="GH43_XynD-like"/>
    <property type="match status" value="1"/>
</dbReference>
<dbReference type="PANTHER" id="PTHR43772:SF2">
    <property type="entry name" value="PUTATIVE (AFU_ORTHOLOGUE AFUA_2G04480)-RELATED"/>
    <property type="match status" value="1"/>
</dbReference>
<evidence type="ECO:0000256" key="8">
    <source>
        <dbReference type="RuleBase" id="RU361187"/>
    </source>
</evidence>
<evidence type="ECO:0000256" key="1">
    <source>
        <dbReference type="ARBA" id="ARBA00009865"/>
    </source>
</evidence>
<accession>A0A3R5QYT8</accession>
<keyword evidence="6 8" id="KW-0326">Glycosidase</keyword>
<evidence type="ECO:0000256" key="4">
    <source>
        <dbReference type="ARBA" id="ARBA00022801"/>
    </source>
</evidence>
<dbReference type="GO" id="GO:0030246">
    <property type="term" value="F:carbohydrate binding"/>
    <property type="evidence" value="ECO:0007669"/>
    <property type="project" value="InterPro"/>
</dbReference>
<evidence type="ECO:0000259" key="10">
    <source>
        <dbReference type="PROSITE" id="PS51175"/>
    </source>
</evidence>
<dbReference type="Pfam" id="PF03422">
    <property type="entry name" value="CBM_6"/>
    <property type="match status" value="1"/>
</dbReference>
<dbReference type="GO" id="GO:0004553">
    <property type="term" value="F:hydrolase activity, hydrolyzing O-glycosyl compounds"/>
    <property type="evidence" value="ECO:0007669"/>
    <property type="project" value="InterPro"/>
</dbReference>
<dbReference type="PANTHER" id="PTHR43772">
    <property type="entry name" value="ENDO-1,4-BETA-XYLANASE"/>
    <property type="match status" value="1"/>
</dbReference>
<dbReference type="InterPro" id="IPR005084">
    <property type="entry name" value="CBM6"/>
</dbReference>
<protein>
    <submittedName>
        <fullName evidence="11">Arabinoxylan arabinofuranohydrolase</fullName>
    </submittedName>
</protein>
<dbReference type="InterPro" id="IPR006710">
    <property type="entry name" value="Glyco_hydro_43"/>
</dbReference>
<gene>
    <name evidence="11" type="ORF">C1I91_23585</name>
</gene>
<dbReference type="CDD" id="cd04084">
    <property type="entry name" value="CBM6_xylanase-like"/>
    <property type="match status" value="1"/>
</dbReference>
<evidence type="ECO:0000256" key="3">
    <source>
        <dbReference type="ARBA" id="ARBA00022729"/>
    </source>
</evidence>
<keyword evidence="2" id="KW-0624">Polysaccharide degradation</keyword>
<keyword evidence="5" id="KW-0119">Carbohydrate metabolism</keyword>
<dbReference type="SUPFAM" id="SSF49785">
    <property type="entry name" value="Galactose-binding domain-like"/>
    <property type="match status" value="1"/>
</dbReference>
<dbReference type="Proteomes" id="UP000286268">
    <property type="component" value="Chromosome"/>
</dbReference>
<dbReference type="KEGG" id="cmah:C1I91_23585"/>
<dbReference type="AlphaFoldDB" id="A0A3R5QYT8"/>
<keyword evidence="2" id="KW-0858">Xylan degradation</keyword>
<keyword evidence="12" id="KW-1185">Reference proteome</keyword>
<comment type="similarity">
    <text evidence="1 8">Belongs to the glycosyl hydrolase 43 family.</text>
</comment>